<proteinExistence type="predicted"/>
<organism evidence="1 2">
    <name type="scientific">Sporolactobacillus spathodeae</name>
    <dbReference type="NCBI Taxonomy" id="1465502"/>
    <lineage>
        <taxon>Bacteria</taxon>
        <taxon>Bacillati</taxon>
        <taxon>Bacillota</taxon>
        <taxon>Bacilli</taxon>
        <taxon>Bacillales</taxon>
        <taxon>Sporolactobacillaceae</taxon>
        <taxon>Sporolactobacillus</taxon>
    </lineage>
</organism>
<comment type="caution">
    <text evidence="1">The sequence shown here is derived from an EMBL/GenBank/DDBJ whole genome shotgun (WGS) entry which is preliminary data.</text>
</comment>
<protein>
    <submittedName>
        <fullName evidence="1">Uncharacterized protein</fullName>
    </submittedName>
</protein>
<name>A0ABS2Q5Z6_9BACL</name>
<keyword evidence="2" id="KW-1185">Reference proteome</keyword>
<dbReference type="Proteomes" id="UP000823201">
    <property type="component" value="Unassembled WGS sequence"/>
</dbReference>
<sequence length="41" mass="4767">MRSNQRSEASSKSEKCQSKPIMGEWDLLVPLIRIQSYNAER</sequence>
<evidence type="ECO:0000313" key="1">
    <source>
        <dbReference type="EMBL" id="MBM7657212.1"/>
    </source>
</evidence>
<reference evidence="1 2" key="1">
    <citation type="submission" date="2021-01" db="EMBL/GenBank/DDBJ databases">
        <title>Genomic Encyclopedia of Type Strains, Phase IV (KMG-IV): sequencing the most valuable type-strain genomes for metagenomic binning, comparative biology and taxonomic classification.</title>
        <authorList>
            <person name="Goeker M."/>
        </authorList>
    </citation>
    <scope>NUCLEOTIDE SEQUENCE [LARGE SCALE GENOMIC DNA]</scope>
    <source>
        <strain evidence="1 2">DSM 100968</strain>
    </source>
</reference>
<accession>A0ABS2Q5Z6</accession>
<gene>
    <name evidence="1" type="ORF">JOC27_000653</name>
</gene>
<evidence type="ECO:0000313" key="2">
    <source>
        <dbReference type="Proteomes" id="UP000823201"/>
    </source>
</evidence>
<dbReference type="EMBL" id="JAFBEV010000004">
    <property type="protein sequence ID" value="MBM7657212.1"/>
    <property type="molecule type" value="Genomic_DNA"/>
</dbReference>